<dbReference type="Ensembl" id="ENSSLUT00000044802.1">
    <property type="protein sequence ID" value="ENSSLUP00000043426.1"/>
    <property type="gene ID" value="ENSSLUG00000019269.1"/>
</dbReference>
<evidence type="ECO:0000256" key="6">
    <source>
        <dbReference type="ARBA" id="ARBA00023054"/>
    </source>
</evidence>
<evidence type="ECO:0000313" key="11">
    <source>
        <dbReference type="Proteomes" id="UP000694568"/>
    </source>
</evidence>
<name>A0A8C9ZYW3_SANLU</name>
<evidence type="ECO:0000256" key="1">
    <source>
        <dbReference type="ARBA" id="ARBA00004138"/>
    </source>
</evidence>
<reference evidence="10" key="2">
    <citation type="submission" date="2025-09" db="UniProtKB">
        <authorList>
            <consortium name="Ensembl"/>
        </authorList>
    </citation>
    <scope>IDENTIFICATION</scope>
</reference>
<feature type="coiled-coil region" evidence="9">
    <location>
        <begin position="33"/>
        <end position="78"/>
    </location>
</feature>
<dbReference type="PANTHER" id="PTHR14885">
    <property type="entry name" value="CILIA- AND FLAGELLA-ASSOCIATED PROTEIN 43-RELATED"/>
    <property type="match status" value="1"/>
</dbReference>
<proteinExistence type="predicted"/>
<protein>
    <submittedName>
        <fullName evidence="10">Uncharacterized protein</fullName>
    </submittedName>
</protein>
<evidence type="ECO:0000256" key="7">
    <source>
        <dbReference type="ARBA" id="ARBA00023212"/>
    </source>
</evidence>
<evidence type="ECO:0000256" key="2">
    <source>
        <dbReference type="ARBA" id="ARBA00004245"/>
    </source>
</evidence>
<accession>A0A8C9ZYW3</accession>
<keyword evidence="7" id="KW-0206">Cytoskeleton</keyword>
<keyword evidence="3" id="KW-0963">Cytoplasm</keyword>
<evidence type="ECO:0000256" key="5">
    <source>
        <dbReference type="ARBA" id="ARBA00022737"/>
    </source>
</evidence>
<evidence type="ECO:0000256" key="4">
    <source>
        <dbReference type="ARBA" id="ARBA00022574"/>
    </source>
</evidence>
<keyword evidence="11" id="KW-1185">Reference proteome</keyword>
<dbReference type="Pfam" id="PF25828">
    <property type="entry name" value="CC_Cfap43"/>
    <property type="match status" value="1"/>
</dbReference>
<dbReference type="AlphaFoldDB" id="A0A8C9ZYW3"/>
<comment type="subcellular location">
    <subcellularLocation>
        <location evidence="1">Cell projection</location>
        <location evidence="1">Cilium</location>
    </subcellularLocation>
    <subcellularLocation>
        <location evidence="2">Cytoplasm</location>
        <location evidence="2">Cytoskeleton</location>
    </subcellularLocation>
</comment>
<keyword evidence="4" id="KW-0853">WD repeat</keyword>
<dbReference type="GeneTree" id="ENSGT00530000064714"/>
<dbReference type="GO" id="GO:0005930">
    <property type="term" value="C:axoneme"/>
    <property type="evidence" value="ECO:0007669"/>
    <property type="project" value="TreeGrafter"/>
</dbReference>
<reference evidence="10" key="1">
    <citation type="submission" date="2025-08" db="UniProtKB">
        <authorList>
            <consortium name="Ensembl"/>
        </authorList>
    </citation>
    <scope>IDENTIFICATION</scope>
</reference>
<dbReference type="GO" id="GO:0007288">
    <property type="term" value="P:sperm axoneme assembly"/>
    <property type="evidence" value="ECO:0007669"/>
    <property type="project" value="TreeGrafter"/>
</dbReference>
<sequence length="377" mass="44521">MMDGVLEVKKEDILKMEIPPPEFVLTKLDIHWSEEEKKVYKEYEKKTNDLSEEKEKYKKSMETEMKKLQASTRDATERFDETLTKLFDKKVKCEMAIYQEELKITYLVYTVLIEDEMRCRELELKLKLEKTLAYKVRKLKLFHETYDSIVAEDKVLDKEFRKEFFDVPSHMVDHLYKLFKRRPRVQKMRTQTDDNSNPFKEQRLCGSLAPDALGKILKAMEELDAPENIPEGLHPSIWERFCLVRRTKVESEKKVKVKALTLAEMHAFLQKRRDEDNNDPLVIFDVLFPSRLHKDKNRLLTDIMVQVLLKQGQVEVSTTDLTADYTDSVLHHRSVVEDLNRTIRVSLYHQTLPKKDIYYSAVAISPHTNFSSSFCTL</sequence>
<keyword evidence="5" id="KW-0677">Repeat</keyword>
<organism evidence="10 11">
    <name type="scientific">Sander lucioperca</name>
    <name type="common">Pike-perch</name>
    <name type="synonym">Perca lucioperca</name>
    <dbReference type="NCBI Taxonomy" id="283035"/>
    <lineage>
        <taxon>Eukaryota</taxon>
        <taxon>Metazoa</taxon>
        <taxon>Chordata</taxon>
        <taxon>Craniata</taxon>
        <taxon>Vertebrata</taxon>
        <taxon>Euteleostomi</taxon>
        <taxon>Actinopterygii</taxon>
        <taxon>Neopterygii</taxon>
        <taxon>Teleostei</taxon>
        <taxon>Neoteleostei</taxon>
        <taxon>Acanthomorphata</taxon>
        <taxon>Eupercaria</taxon>
        <taxon>Perciformes</taxon>
        <taxon>Percoidei</taxon>
        <taxon>Percidae</taxon>
        <taxon>Luciopercinae</taxon>
        <taxon>Sander</taxon>
    </lineage>
</organism>
<evidence type="ECO:0000256" key="3">
    <source>
        <dbReference type="ARBA" id="ARBA00022490"/>
    </source>
</evidence>
<evidence type="ECO:0000256" key="8">
    <source>
        <dbReference type="ARBA" id="ARBA00023273"/>
    </source>
</evidence>
<dbReference type="Proteomes" id="UP000694568">
    <property type="component" value="Unplaced"/>
</dbReference>
<gene>
    <name evidence="10" type="primary">cfap43</name>
</gene>
<dbReference type="PANTHER" id="PTHR14885:SF1">
    <property type="entry name" value="CILIA- AND FLAGELLA-ASSOCIATED PROTEIN 43"/>
    <property type="match status" value="1"/>
</dbReference>
<keyword evidence="6 9" id="KW-0175">Coiled coil</keyword>
<keyword evidence="8" id="KW-0966">Cell projection</keyword>
<evidence type="ECO:0000313" key="10">
    <source>
        <dbReference type="Ensembl" id="ENSSLUP00000043426.1"/>
    </source>
</evidence>
<evidence type="ECO:0000256" key="9">
    <source>
        <dbReference type="SAM" id="Coils"/>
    </source>
</evidence>